<dbReference type="SMART" id="SM00382">
    <property type="entry name" value="AAA"/>
    <property type="match status" value="1"/>
</dbReference>
<name>A0ABT4DGH6_FUSSI</name>
<dbReference type="RefSeq" id="WP_265151812.1">
    <property type="nucleotide sequence ID" value="NZ_JAOXXL010000006.1"/>
</dbReference>
<dbReference type="Proteomes" id="UP001062738">
    <property type="component" value="Unassembled WGS sequence"/>
</dbReference>
<dbReference type="PANTHER" id="PTHR42788">
    <property type="entry name" value="TAURINE IMPORT ATP-BINDING PROTEIN-RELATED"/>
    <property type="match status" value="1"/>
</dbReference>
<keyword evidence="2" id="KW-0547">Nucleotide-binding</keyword>
<reference evidence="5" key="1">
    <citation type="submission" date="2022-09" db="EMBL/GenBank/DDBJ databases">
        <authorList>
            <person name="Zoaiter M."/>
        </authorList>
    </citation>
    <scope>NUCLEOTIDE SEQUENCE</scope>
    <source>
        <strain evidence="5">DSM 19848</strain>
    </source>
</reference>
<dbReference type="SUPFAM" id="SSF52540">
    <property type="entry name" value="P-loop containing nucleoside triphosphate hydrolases"/>
    <property type="match status" value="1"/>
</dbReference>
<dbReference type="InterPro" id="IPR003593">
    <property type="entry name" value="AAA+_ATPase"/>
</dbReference>
<feature type="domain" description="ABC transporter" evidence="4">
    <location>
        <begin position="12"/>
        <end position="226"/>
    </location>
</feature>
<evidence type="ECO:0000256" key="1">
    <source>
        <dbReference type="ARBA" id="ARBA00022448"/>
    </source>
</evidence>
<accession>A0ABT4DGH6</accession>
<dbReference type="InterPro" id="IPR003439">
    <property type="entry name" value="ABC_transporter-like_ATP-bd"/>
</dbReference>
<keyword evidence="3 5" id="KW-0067">ATP-binding</keyword>
<comment type="caution">
    <text evidence="5">The sequence shown here is derived from an EMBL/GenBank/DDBJ whole genome shotgun (WGS) entry which is preliminary data.</text>
</comment>
<evidence type="ECO:0000259" key="4">
    <source>
        <dbReference type="PROSITE" id="PS50893"/>
    </source>
</evidence>
<evidence type="ECO:0000313" key="6">
    <source>
        <dbReference type="Proteomes" id="UP001062738"/>
    </source>
</evidence>
<dbReference type="Pfam" id="PF00005">
    <property type="entry name" value="ABC_tran"/>
    <property type="match status" value="1"/>
</dbReference>
<dbReference type="Gene3D" id="3.40.50.300">
    <property type="entry name" value="P-loop containing nucleotide triphosphate hydrolases"/>
    <property type="match status" value="1"/>
</dbReference>
<dbReference type="GO" id="GO:0005524">
    <property type="term" value="F:ATP binding"/>
    <property type="evidence" value="ECO:0007669"/>
    <property type="project" value="UniProtKB-KW"/>
</dbReference>
<evidence type="ECO:0000313" key="5">
    <source>
        <dbReference type="EMBL" id="MCY7007715.1"/>
    </source>
</evidence>
<keyword evidence="6" id="KW-1185">Reference proteome</keyword>
<organism evidence="5 6">
    <name type="scientific">Fusobacterium simiae</name>
    <dbReference type="NCBI Taxonomy" id="855"/>
    <lineage>
        <taxon>Bacteria</taxon>
        <taxon>Fusobacteriati</taxon>
        <taxon>Fusobacteriota</taxon>
        <taxon>Fusobacteriia</taxon>
        <taxon>Fusobacteriales</taxon>
        <taxon>Fusobacteriaceae</taxon>
        <taxon>Fusobacterium</taxon>
    </lineage>
</organism>
<sequence length="246" mass="28105">MDKKNRLHKEIMVSQAIGKSFNNKVILEGISFSIYKKEIVSLLGPSGIGKSTLLNILSGIEKPTVGKVEMFIEKVGYVFQDDRLLPWLTLFENIRLVNISGNINMVQEILKTVGLEAYANYYPYQLSGGMRQRGSIARAMYYAGELLFLDEAFKSLDEYKRIELLNLLLTLKESIGLSSLFVTHDIEEAIYVSDRILVLNGEPAKIIKEINIKEKRIEGKLSLKDETEIRRKILHSLYEKTINKEE</sequence>
<keyword evidence="1" id="KW-0813">Transport</keyword>
<protein>
    <submittedName>
        <fullName evidence="5">ABC transporter ATP-binding protein</fullName>
    </submittedName>
</protein>
<dbReference type="PANTHER" id="PTHR42788:SF13">
    <property type="entry name" value="ALIPHATIC SULFONATES IMPORT ATP-BINDING PROTEIN SSUB"/>
    <property type="match status" value="1"/>
</dbReference>
<dbReference type="PROSITE" id="PS50893">
    <property type="entry name" value="ABC_TRANSPORTER_2"/>
    <property type="match status" value="1"/>
</dbReference>
<dbReference type="EMBL" id="JAOXXL010000006">
    <property type="protein sequence ID" value="MCY7007715.1"/>
    <property type="molecule type" value="Genomic_DNA"/>
</dbReference>
<dbReference type="InterPro" id="IPR027417">
    <property type="entry name" value="P-loop_NTPase"/>
</dbReference>
<dbReference type="InterPro" id="IPR050166">
    <property type="entry name" value="ABC_transporter_ATP-bind"/>
</dbReference>
<evidence type="ECO:0000256" key="2">
    <source>
        <dbReference type="ARBA" id="ARBA00022741"/>
    </source>
</evidence>
<gene>
    <name evidence="5" type="ORF">OCK72_03485</name>
</gene>
<proteinExistence type="predicted"/>
<evidence type="ECO:0000256" key="3">
    <source>
        <dbReference type="ARBA" id="ARBA00022840"/>
    </source>
</evidence>